<dbReference type="RefSeq" id="WP_344657837.1">
    <property type="nucleotide sequence ID" value="NZ_BAAAQM010000016.1"/>
</dbReference>
<dbReference type="EMBL" id="BAAAQM010000016">
    <property type="protein sequence ID" value="GAA1970686.1"/>
    <property type="molecule type" value="Genomic_DNA"/>
</dbReference>
<keyword evidence="2" id="KW-1185">Reference proteome</keyword>
<evidence type="ECO:0000313" key="1">
    <source>
        <dbReference type="EMBL" id="GAA1970686.1"/>
    </source>
</evidence>
<proteinExistence type="predicted"/>
<organism evidence="1 2">
    <name type="scientific">Catenulispora subtropica</name>
    <dbReference type="NCBI Taxonomy" id="450798"/>
    <lineage>
        <taxon>Bacteria</taxon>
        <taxon>Bacillati</taxon>
        <taxon>Actinomycetota</taxon>
        <taxon>Actinomycetes</taxon>
        <taxon>Catenulisporales</taxon>
        <taxon>Catenulisporaceae</taxon>
        <taxon>Catenulispora</taxon>
    </lineage>
</organism>
<evidence type="ECO:0008006" key="3">
    <source>
        <dbReference type="Google" id="ProtNLM"/>
    </source>
</evidence>
<dbReference type="InterPro" id="IPR036913">
    <property type="entry name" value="YegP-like_sf"/>
</dbReference>
<dbReference type="Proteomes" id="UP001499854">
    <property type="component" value="Unassembled WGS sequence"/>
</dbReference>
<evidence type="ECO:0000313" key="2">
    <source>
        <dbReference type="Proteomes" id="UP001499854"/>
    </source>
</evidence>
<gene>
    <name evidence="1" type="ORF">GCM10009838_32320</name>
</gene>
<protein>
    <recommendedName>
        <fullName evidence="3">DUF1508 domain-containing protein</fullName>
    </recommendedName>
</protein>
<comment type="caution">
    <text evidence="1">The sequence shown here is derived from an EMBL/GenBank/DDBJ whole genome shotgun (WGS) entry which is preliminary data.</text>
</comment>
<sequence>MDTVRDESGRVLVDRAENGRYRWRAKASNGRIVAISAPAYSGADEARRAYSRLRRDAPNLSARISHVKDGTGWTWVLQSPGGTPLARSIRSYERYATCQIAVAKFLALLAADV</sequence>
<reference evidence="2" key="1">
    <citation type="journal article" date="2019" name="Int. J. Syst. Evol. Microbiol.">
        <title>The Global Catalogue of Microorganisms (GCM) 10K type strain sequencing project: providing services to taxonomists for standard genome sequencing and annotation.</title>
        <authorList>
            <consortium name="The Broad Institute Genomics Platform"/>
            <consortium name="The Broad Institute Genome Sequencing Center for Infectious Disease"/>
            <person name="Wu L."/>
            <person name="Ma J."/>
        </authorList>
    </citation>
    <scope>NUCLEOTIDE SEQUENCE [LARGE SCALE GENOMIC DNA]</scope>
    <source>
        <strain evidence="2">JCM 16013</strain>
    </source>
</reference>
<name>A0ABP5CYJ4_9ACTN</name>
<accession>A0ABP5CYJ4</accession>
<dbReference type="Gene3D" id="2.30.29.80">
    <property type="match status" value="1"/>
</dbReference>
<dbReference type="SUPFAM" id="SSF160113">
    <property type="entry name" value="YegP-like"/>
    <property type="match status" value="1"/>
</dbReference>